<gene>
    <name evidence="2" type="ORF">DI549_08550</name>
</gene>
<accession>A0A2W5SV06</accession>
<dbReference type="InterPro" id="IPR003474">
    <property type="entry name" value="Glcn_transporter"/>
</dbReference>
<feature type="transmembrane region" description="Helical" evidence="1">
    <location>
        <begin position="28"/>
        <end position="49"/>
    </location>
</feature>
<evidence type="ECO:0000313" key="2">
    <source>
        <dbReference type="EMBL" id="PZQ83263.1"/>
    </source>
</evidence>
<dbReference type="GO" id="GO:0005886">
    <property type="term" value="C:plasma membrane"/>
    <property type="evidence" value="ECO:0007669"/>
    <property type="project" value="TreeGrafter"/>
</dbReference>
<keyword evidence="1" id="KW-1133">Transmembrane helix</keyword>
<comment type="caution">
    <text evidence="2">The sequence shown here is derived from an EMBL/GenBank/DDBJ whole genome shotgun (WGS) entry which is preliminary data.</text>
</comment>
<feature type="transmembrane region" description="Helical" evidence="1">
    <location>
        <begin position="99"/>
        <end position="121"/>
    </location>
</feature>
<dbReference type="GO" id="GO:0015128">
    <property type="term" value="F:gluconate transmembrane transporter activity"/>
    <property type="evidence" value="ECO:0007669"/>
    <property type="project" value="InterPro"/>
</dbReference>
<dbReference type="EMBL" id="QFQD01000021">
    <property type="protein sequence ID" value="PZQ83263.1"/>
    <property type="molecule type" value="Genomic_DNA"/>
</dbReference>
<feature type="transmembrane region" description="Helical" evidence="1">
    <location>
        <begin position="217"/>
        <end position="241"/>
    </location>
</feature>
<evidence type="ECO:0000256" key="1">
    <source>
        <dbReference type="SAM" id="Phobius"/>
    </source>
</evidence>
<sequence length="443" mass="44655">MSLYQAAYFALALVVLAFLVQRGRVQPFLALLVTAIGFGYAAGMSTSGVGKAFGLGFAQSVNALGLTVVAAALMAEIADATGATAWLQHGASGRRRRSLPLALVGLIGGLASTPAASFAVLNPLRRGFGGDSPRSALVLGLSLSASHGLLIPAPVMLASLTILAADWTLSVAFGLPLALLLALVGLGLAHATTSGAARPVDTATAISGASLHAPRRGAWALGAASAVLVALLITQSLGDIASEPLGGGSNREFLIALGRPTLLLLVGTGLLLLLSWHWEPGGLTEEGWAGRAIRRAAGLVLLIGAAGGLTKIAQDTGMPEMNAERLLGFVPPGALALILPFALAAIVKTLQGSSLVAAITAAGMMMELVGPLGLDDPAGRTLAALAIGAGAMTVSHINDGLFWLVGQAARLPAGTTLVRFSLATAVQGVLALAGLIVLRLFFH</sequence>
<evidence type="ECO:0000313" key="3">
    <source>
        <dbReference type="Proteomes" id="UP000248887"/>
    </source>
</evidence>
<reference evidence="2 3" key="1">
    <citation type="submission" date="2017-08" db="EMBL/GenBank/DDBJ databases">
        <title>Infants hospitalized years apart are colonized by the same room-sourced microbial strains.</title>
        <authorList>
            <person name="Brooks B."/>
            <person name="Olm M.R."/>
            <person name="Firek B.A."/>
            <person name="Baker R."/>
            <person name="Thomas B.C."/>
            <person name="Morowitz M.J."/>
            <person name="Banfield J.F."/>
        </authorList>
    </citation>
    <scope>NUCLEOTIDE SEQUENCE [LARGE SCALE GENOMIC DNA]</scope>
    <source>
        <strain evidence="2">S2_005_001_R2_27</strain>
    </source>
</reference>
<feature type="transmembrane region" description="Helical" evidence="1">
    <location>
        <begin position="6"/>
        <end position="21"/>
    </location>
</feature>
<proteinExistence type="predicted"/>
<feature type="transmembrane region" description="Helical" evidence="1">
    <location>
        <begin position="417"/>
        <end position="442"/>
    </location>
</feature>
<dbReference type="Pfam" id="PF02447">
    <property type="entry name" value="GntP_permease"/>
    <property type="match status" value="1"/>
</dbReference>
<protein>
    <submittedName>
        <fullName evidence="2">Gluconate transporter</fullName>
    </submittedName>
</protein>
<keyword evidence="1" id="KW-0472">Membrane</keyword>
<dbReference type="Proteomes" id="UP000248887">
    <property type="component" value="Unassembled WGS sequence"/>
</dbReference>
<keyword evidence="1" id="KW-0812">Transmembrane</keyword>
<feature type="transmembrane region" description="Helical" evidence="1">
    <location>
        <begin position="326"/>
        <end position="347"/>
    </location>
</feature>
<name>A0A2W5SV06_ANCNO</name>
<feature type="transmembrane region" description="Helical" evidence="1">
    <location>
        <begin position="177"/>
        <end position="197"/>
    </location>
</feature>
<feature type="transmembrane region" description="Helical" evidence="1">
    <location>
        <begin position="253"/>
        <end position="276"/>
    </location>
</feature>
<dbReference type="PANTHER" id="PTHR30354">
    <property type="entry name" value="GNT FAMILY GLUCONATE TRANSPORTER"/>
    <property type="match status" value="1"/>
</dbReference>
<dbReference type="AlphaFoldDB" id="A0A2W5SV06"/>
<feature type="transmembrane region" description="Helical" evidence="1">
    <location>
        <begin position="61"/>
        <end position="87"/>
    </location>
</feature>
<feature type="transmembrane region" description="Helical" evidence="1">
    <location>
        <begin position="382"/>
        <end position="405"/>
    </location>
</feature>
<feature type="transmembrane region" description="Helical" evidence="1">
    <location>
        <begin position="296"/>
        <end position="314"/>
    </location>
</feature>
<dbReference type="PANTHER" id="PTHR30354:SF11">
    <property type="entry name" value="PERMEASE"/>
    <property type="match status" value="1"/>
</dbReference>
<feature type="transmembrane region" description="Helical" evidence="1">
    <location>
        <begin position="353"/>
        <end position="370"/>
    </location>
</feature>
<organism evidence="2 3">
    <name type="scientific">Ancylobacter novellus</name>
    <name type="common">Thiobacillus novellus</name>
    <dbReference type="NCBI Taxonomy" id="921"/>
    <lineage>
        <taxon>Bacteria</taxon>
        <taxon>Pseudomonadati</taxon>
        <taxon>Pseudomonadota</taxon>
        <taxon>Alphaproteobacteria</taxon>
        <taxon>Hyphomicrobiales</taxon>
        <taxon>Xanthobacteraceae</taxon>
        <taxon>Ancylobacter</taxon>
    </lineage>
</organism>
<feature type="transmembrane region" description="Helical" evidence="1">
    <location>
        <begin position="141"/>
        <end position="165"/>
    </location>
</feature>